<accession>B4S4B6</accession>
<dbReference type="Proteomes" id="UP000002725">
    <property type="component" value="Chromosome"/>
</dbReference>
<dbReference type="InterPro" id="IPR009362">
    <property type="entry name" value="YhcG_C"/>
</dbReference>
<evidence type="ECO:0008006" key="5">
    <source>
        <dbReference type="Google" id="ProtNLM"/>
    </source>
</evidence>
<dbReference type="HOGENOM" id="CLU_046640_1_1_10"/>
<dbReference type="eggNOG" id="COG4804">
    <property type="taxonomic scope" value="Bacteria"/>
</dbReference>
<keyword evidence="4" id="KW-1185">Reference proteome</keyword>
<gene>
    <name evidence="3" type="ordered locus">Paes_0307</name>
</gene>
<proteinExistence type="predicted"/>
<dbReference type="Pfam" id="PF17761">
    <property type="entry name" value="DUF1016_N"/>
    <property type="match status" value="1"/>
</dbReference>
<dbReference type="EMBL" id="CP001108">
    <property type="protein sequence ID" value="ACF45364.1"/>
    <property type="molecule type" value="Genomic_DNA"/>
</dbReference>
<dbReference type="PANTHER" id="PTHR30547">
    <property type="entry name" value="UNCHARACTERIZED PROTEIN YHCG-RELATED"/>
    <property type="match status" value="1"/>
</dbReference>
<feature type="domain" description="YhcG PDDEXK nuclease" evidence="1">
    <location>
        <begin position="195"/>
        <end position="345"/>
    </location>
</feature>
<dbReference type="STRING" id="290512.Paes_0307"/>
<dbReference type="AlphaFoldDB" id="B4S4B6"/>
<name>B4S4B6_PROA2</name>
<evidence type="ECO:0000259" key="1">
    <source>
        <dbReference type="Pfam" id="PF06250"/>
    </source>
</evidence>
<sequence>MVGKKPSVGEDCGMSKENELIEVSDTLLSELRGMIASARKQVAQVTNTALVMLYWQIGKRIHHEILDEKRAEYGRQIVASLGRQLASEFGAGFGEKNLRRMIQFAVAFHDEKIVAALQRQLSWTHFKALIPIKDPLKRDFYAEMCRIERWSSRTLLNKMDSMLYERTAISKKPEDVARSELASLRSEGQLTPDLVFRDPYILDFLGLKDRFLEKDLEEAILREIETFLLELGNGFAFLGRQTRILIDSDDFYLDLLFFHRGLKRLIAIELKLGDFKAEYKGQMELYLRWLAKNEQQPGEKPPLGLILCAGKKAEQIELLELGKSGIHVAEYLTALPSRELLQQKLHTAIEISRTRLESSEGDRP</sequence>
<evidence type="ECO:0000259" key="2">
    <source>
        <dbReference type="Pfam" id="PF17761"/>
    </source>
</evidence>
<reference evidence="3" key="1">
    <citation type="submission" date="2008-06" db="EMBL/GenBank/DDBJ databases">
        <title>Complete sequence of chromosome of Prosthecochloris aestuarii DSM 271.</title>
        <authorList>
            <consortium name="US DOE Joint Genome Institute"/>
            <person name="Lucas S."/>
            <person name="Copeland A."/>
            <person name="Lapidus A."/>
            <person name="Glavina del Rio T."/>
            <person name="Dalin E."/>
            <person name="Tice H."/>
            <person name="Bruce D."/>
            <person name="Goodwin L."/>
            <person name="Pitluck S."/>
            <person name="Schmutz J."/>
            <person name="Larimer F."/>
            <person name="Land M."/>
            <person name="Hauser L."/>
            <person name="Kyrpides N."/>
            <person name="Anderson I."/>
            <person name="Liu Z."/>
            <person name="Li T."/>
            <person name="Zhao F."/>
            <person name="Overmann J."/>
            <person name="Bryant D.A."/>
            <person name="Richardson P."/>
        </authorList>
    </citation>
    <scope>NUCLEOTIDE SEQUENCE [LARGE SCALE GENOMIC DNA]</scope>
    <source>
        <strain evidence="3">DSM 271</strain>
    </source>
</reference>
<dbReference type="Gene3D" id="3.40.1350.10">
    <property type="match status" value="1"/>
</dbReference>
<dbReference type="InterPro" id="IPR041527">
    <property type="entry name" value="YhcG_N"/>
</dbReference>
<dbReference type="KEGG" id="paa:Paes_0307"/>
<feature type="domain" description="YhcG N-terminal" evidence="2">
    <location>
        <begin position="31"/>
        <end position="166"/>
    </location>
</feature>
<organism evidence="3 4">
    <name type="scientific">Prosthecochloris aestuarii (strain DSM 271 / SK 413)</name>
    <dbReference type="NCBI Taxonomy" id="290512"/>
    <lineage>
        <taxon>Bacteria</taxon>
        <taxon>Pseudomonadati</taxon>
        <taxon>Chlorobiota</taxon>
        <taxon>Chlorobiia</taxon>
        <taxon>Chlorobiales</taxon>
        <taxon>Chlorobiaceae</taxon>
        <taxon>Prosthecochloris</taxon>
    </lineage>
</organism>
<dbReference type="PANTHER" id="PTHR30547:SF5">
    <property type="entry name" value="NUCLEASE YHCG-RELATED"/>
    <property type="match status" value="1"/>
</dbReference>
<evidence type="ECO:0000313" key="4">
    <source>
        <dbReference type="Proteomes" id="UP000002725"/>
    </source>
</evidence>
<protein>
    <recommendedName>
        <fullName evidence="5">Cytoplasmic protein</fullName>
    </recommendedName>
</protein>
<evidence type="ECO:0000313" key="3">
    <source>
        <dbReference type="EMBL" id="ACF45364.1"/>
    </source>
</evidence>
<dbReference type="InterPro" id="IPR011856">
    <property type="entry name" value="tRNA_endonuc-like_dom_sf"/>
</dbReference>
<dbReference type="Pfam" id="PF06250">
    <property type="entry name" value="YhcG_C"/>
    <property type="match status" value="1"/>
</dbReference>
<dbReference type="GO" id="GO:0003676">
    <property type="term" value="F:nucleic acid binding"/>
    <property type="evidence" value="ECO:0007669"/>
    <property type="project" value="InterPro"/>
</dbReference>
<dbReference type="InterPro" id="IPR053148">
    <property type="entry name" value="PD-DEXK-like_domain"/>
</dbReference>